<name>A0ABD5V7M1_9EURY</name>
<dbReference type="Proteomes" id="UP001596312">
    <property type="component" value="Unassembled WGS sequence"/>
</dbReference>
<evidence type="ECO:0000313" key="4">
    <source>
        <dbReference type="Proteomes" id="UP001596312"/>
    </source>
</evidence>
<comment type="caution">
    <text evidence="3">The sequence shown here is derived from an EMBL/GenBank/DDBJ whole genome shotgun (WGS) entry which is preliminary data.</text>
</comment>
<dbReference type="RefSeq" id="WP_340603419.1">
    <property type="nucleotide sequence ID" value="NZ_JBBMXV010000002.1"/>
</dbReference>
<evidence type="ECO:0000313" key="3">
    <source>
        <dbReference type="EMBL" id="MFC6904904.1"/>
    </source>
</evidence>
<dbReference type="Pfam" id="PF24035">
    <property type="entry name" value="DUF7344"/>
    <property type="match status" value="1"/>
</dbReference>
<evidence type="ECO:0000259" key="2">
    <source>
        <dbReference type="Pfam" id="PF24035"/>
    </source>
</evidence>
<protein>
    <recommendedName>
        <fullName evidence="2">DUF7344 domain-containing protein</fullName>
    </recommendedName>
</protein>
<sequence>MSGTTSVVADRDTEPDDEGRLPGSGLLDPATYRRRRYAVDRLRDRPGPMTPTDLADEVAAMENGTPPAEVPPPEVERVHTTLYHSHVPKLEAAGIVEYLQDGELIELANGAHGGERR</sequence>
<accession>A0ABD5V7M1</accession>
<dbReference type="EMBL" id="JBHSXQ010000002">
    <property type="protein sequence ID" value="MFC6904904.1"/>
    <property type="molecule type" value="Genomic_DNA"/>
</dbReference>
<reference evidence="3 4" key="1">
    <citation type="journal article" date="2019" name="Int. J. Syst. Evol. Microbiol.">
        <title>The Global Catalogue of Microorganisms (GCM) 10K type strain sequencing project: providing services to taxonomists for standard genome sequencing and annotation.</title>
        <authorList>
            <consortium name="The Broad Institute Genomics Platform"/>
            <consortium name="The Broad Institute Genome Sequencing Center for Infectious Disease"/>
            <person name="Wu L."/>
            <person name="Ma J."/>
        </authorList>
    </citation>
    <scope>NUCLEOTIDE SEQUENCE [LARGE SCALE GENOMIC DNA]</scope>
    <source>
        <strain evidence="3 4">CGMCC 1.3240</strain>
    </source>
</reference>
<feature type="domain" description="DUF7344" evidence="2">
    <location>
        <begin position="33"/>
        <end position="105"/>
    </location>
</feature>
<feature type="region of interest" description="Disordered" evidence="1">
    <location>
        <begin position="1"/>
        <end position="29"/>
    </location>
</feature>
<evidence type="ECO:0000256" key="1">
    <source>
        <dbReference type="SAM" id="MobiDB-lite"/>
    </source>
</evidence>
<proteinExistence type="predicted"/>
<dbReference type="InterPro" id="IPR055768">
    <property type="entry name" value="DUF7344"/>
</dbReference>
<organism evidence="3 4">
    <name type="scientific">Halalkalicoccus tibetensis</name>
    <dbReference type="NCBI Taxonomy" id="175632"/>
    <lineage>
        <taxon>Archaea</taxon>
        <taxon>Methanobacteriati</taxon>
        <taxon>Methanobacteriota</taxon>
        <taxon>Stenosarchaea group</taxon>
        <taxon>Halobacteria</taxon>
        <taxon>Halobacteriales</taxon>
        <taxon>Halococcaceae</taxon>
        <taxon>Halalkalicoccus</taxon>
    </lineage>
</organism>
<keyword evidence="4" id="KW-1185">Reference proteome</keyword>
<dbReference type="AlphaFoldDB" id="A0ABD5V7M1"/>
<gene>
    <name evidence="3" type="ORF">ACFQGH_06780</name>
</gene>